<proteinExistence type="predicted"/>
<feature type="transmembrane region" description="Helical" evidence="2">
    <location>
        <begin position="17"/>
        <end position="35"/>
    </location>
</feature>
<dbReference type="EMBL" id="FMUR01000004">
    <property type="protein sequence ID" value="SCX85686.1"/>
    <property type="molecule type" value="Genomic_DNA"/>
</dbReference>
<feature type="region of interest" description="Disordered" evidence="1">
    <location>
        <begin position="163"/>
        <end position="200"/>
    </location>
</feature>
<dbReference type="AlphaFoldDB" id="A0A1G5B6H6"/>
<evidence type="ECO:0000256" key="1">
    <source>
        <dbReference type="SAM" id="MobiDB-lite"/>
    </source>
</evidence>
<evidence type="ECO:0000313" key="4">
    <source>
        <dbReference type="Proteomes" id="UP000183047"/>
    </source>
</evidence>
<keyword evidence="2" id="KW-0472">Membrane</keyword>
<keyword evidence="2" id="KW-0812">Transmembrane</keyword>
<organism evidence="3 4">
    <name type="scientific">Butyrivibrio hungatei</name>
    <dbReference type="NCBI Taxonomy" id="185008"/>
    <lineage>
        <taxon>Bacteria</taxon>
        <taxon>Bacillati</taxon>
        <taxon>Bacillota</taxon>
        <taxon>Clostridia</taxon>
        <taxon>Lachnospirales</taxon>
        <taxon>Lachnospiraceae</taxon>
        <taxon>Butyrivibrio</taxon>
    </lineage>
</organism>
<accession>A0A1G5B6H6</accession>
<keyword evidence="4" id="KW-1185">Reference proteome</keyword>
<evidence type="ECO:0000256" key="2">
    <source>
        <dbReference type="SAM" id="Phobius"/>
    </source>
</evidence>
<protein>
    <submittedName>
        <fullName evidence="3">Uncharacterized protein</fullName>
    </submittedName>
</protein>
<name>A0A1G5B6H6_9FIRM</name>
<reference evidence="4" key="1">
    <citation type="submission" date="2016-10" db="EMBL/GenBank/DDBJ databases">
        <authorList>
            <person name="Varghese N."/>
            <person name="Submissions S."/>
        </authorList>
    </citation>
    <scope>NUCLEOTIDE SEQUENCE [LARGE SCALE GENOMIC DNA]</scope>
    <source>
        <strain evidence="4">XBD2006</strain>
    </source>
</reference>
<gene>
    <name evidence="3" type="ORF">SAMN02910451_00558</name>
</gene>
<dbReference type="Proteomes" id="UP000183047">
    <property type="component" value="Unassembled WGS sequence"/>
</dbReference>
<keyword evidence="2" id="KW-1133">Transmembrane helix</keyword>
<evidence type="ECO:0000313" key="3">
    <source>
        <dbReference type="EMBL" id="SCX85686.1"/>
    </source>
</evidence>
<feature type="compositionally biased region" description="Acidic residues" evidence="1">
    <location>
        <begin position="181"/>
        <end position="200"/>
    </location>
</feature>
<sequence length="200" mass="22712">MLIDMEIVLEKKRKFKIVDVVFCMSFFMVLTIMTGCGKKGDSALSAYKASMSEFYDKLAQYDSSINSINPDSDSAKEELLGYLDEMNEAYKAMGDLEVPNEFSGIAEIASEAKDYMQMANECYHKAYDNEFDEESLSLASQYYERANKRTFIMLQVLHGENPTEEGVSVTTEDSFKFATISDDEEETETEEITEDTESTE</sequence>